<accession>A0A1U7VAE3</accession>
<dbReference type="OrthoDB" id="1215883at2759"/>
<protein>
    <submittedName>
        <fullName evidence="3">Uncharacterized protein LOC104216602</fullName>
    </submittedName>
</protein>
<dbReference type="KEGG" id="nsy:104216602"/>
<evidence type="ECO:0000313" key="2">
    <source>
        <dbReference type="Proteomes" id="UP000189701"/>
    </source>
</evidence>
<gene>
    <name evidence="3" type="primary">LOC104216602</name>
</gene>
<feature type="coiled-coil region" evidence="1">
    <location>
        <begin position="23"/>
        <end position="50"/>
    </location>
</feature>
<keyword evidence="2" id="KW-1185">Reference proteome</keyword>
<dbReference type="AlphaFoldDB" id="A0A1U7VAE3"/>
<dbReference type="GeneID" id="104216602"/>
<name>A0A1U7VAE3_NICSY</name>
<dbReference type="eggNOG" id="KOG1075">
    <property type="taxonomic scope" value="Eukaryota"/>
</dbReference>
<evidence type="ECO:0000256" key="1">
    <source>
        <dbReference type="SAM" id="Coils"/>
    </source>
</evidence>
<dbReference type="RefSeq" id="XP_009764997.1">
    <property type="nucleotide sequence ID" value="XM_009766695.1"/>
</dbReference>
<reference evidence="3" key="2">
    <citation type="submission" date="2025-08" db="UniProtKB">
        <authorList>
            <consortium name="RefSeq"/>
        </authorList>
    </citation>
    <scope>IDENTIFICATION</scope>
    <source>
        <tissue evidence="3">Leaf</tissue>
    </source>
</reference>
<evidence type="ECO:0000313" key="3">
    <source>
        <dbReference type="RefSeq" id="XP_009764997.1"/>
    </source>
</evidence>
<dbReference type="Proteomes" id="UP000189701">
    <property type="component" value="Unplaced"/>
</dbReference>
<keyword evidence="1" id="KW-0175">Coiled coil</keyword>
<reference evidence="2" key="1">
    <citation type="journal article" date="2013" name="Genome Biol.">
        <title>Reference genomes and transcriptomes of Nicotiana sylvestris and Nicotiana tomentosiformis.</title>
        <authorList>
            <person name="Sierro N."/>
            <person name="Battey J.N."/>
            <person name="Ouadi S."/>
            <person name="Bovet L."/>
            <person name="Goepfert S."/>
            <person name="Bakaher N."/>
            <person name="Peitsch M.C."/>
            <person name="Ivanov N.V."/>
        </authorList>
    </citation>
    <scope>NUCLEOTIDE SEQUENCE [LARGE SCALE GENOMIC DNA]</scope>
</reference>
<organism evidence="2 3">
    <name type="scientific">Nicotiana sylvestris</name>
    <name type="common">Wood tobacco</name>
    <name type="synonym">South American tobacco</name>
    <dbReference type="NCBI Taxonomy" id="4096"/>
    <lineage>
        <taxon>Eukaryota</taxon>
        <taxon>Viridiplantae</taxon>
        <taxon>Streptophyta</taxon>
        <taxon>Embryophyta</taxon>
        <taxon>Tracheophyta</taxon>
        <taxon>Spermatophyta</taxon>
        <taxon>Magnoliopsida</taxon>
        <taxon>eudicotyledons</taxon>
        <taxon>Gunneridae</taxon>
        <taxon>Pentapetalae</taxon>
        <taxon>asterids</taxon>
        <taxon>lamiids</taxon>
        <taxon>Solanales</taxon>
        <taxon>Solanaceae</taxon>
        <taxon>Nicotianoideae</taxon>
        <taxon>Nicotianeae</taxon>
        <taxon>Nicotiana</taxon>
    </lineage>
</organism>
<proteinExistence type="predicted"/>
<sequence>MRRIWNKLKCIKQRLKTLNIEQFKGVEGKLKHIRNQLREIQERMGQHKQDSILIEEEKKLRRQLETWGMIEESIYKQKSRVQWLKVGDSNSAYFFANMTSRYSQNNISSLSDEQGVQIQAAAGIKTEVIGFFKKLLGTAVVALPAIYPAIIRDGLVLLNKQQRDLIRSVTSAEVFLALKDIDDMKARGCDGLNRS</sequence>